<dbReference type="GO" id="GO:0005737">
    <property type="term" value="C:cytoplasm"/>
    <property type="evidence" value="ECO:0007669"/>
    <property type="project" value="InterPro"/>
</dbReference>
<keyword evidence="3" id="KW-0645">Protease</keyword>
<dbReference type="Gene3D" id="3.40.630.10">
    <property type="entry name" value="Zn peptidases"/>
    <property type="match status" value="1"/>
</dbReference>
<evidence type="ECO:0000313" key="8">
    <source>
        <dbReference type="Proteomes" id="UP000075920"/>
    </source>
</evidence>
<dbReference type="SUPFAM" id="SSF53187">
    <property type="entry name" value="Zn-dependent exopeptidases"/>
    <property type="match status" value="1"/>
</dbReference>
<feature type="domain" description="Cytosol aminopeptidase" evidence="6">
    <location>
        <begin position="678"/>
        <end position="685"/>
    </location>
</feature>
<evidence type="ECO:0000256" key="3">
    <source>
        <dbReference type="ARBA" id="ARBA00022670"/>
    </source>
</evidence>
<dbReference type="GO" id="GO:0070006">
    <property type="term" value="F:metalloaminopeptidase activity"/>
    <property type="evidence" value="ECO:0007669"/>
    <property type="project" value="InterPro"/>
</dbReference>
<dbReference type="PANTHER" id="PTHR11963">
    <property type="entry name" value="LEUCINE AMINOPEPTIDASE-RELATED"/>
    <property type="match status" value="1"/>
</dbReference>
<evidence type="ECO:0000313" key="7">
    <source>
        <dbReference type="EnsemblMetazoa" id="AMIN000918-PA"/>
    </source>
</evidence>
<feature type="compositionally biased region" description="Acidic residues" evidence="5">
    <location>
        <begin position="57"/>
        <end position="73"/>
    </location>
</feature>
<protein>
    <recommendedName>
        <fullName evidence="6">Cytosol aminopeptidase domain-containing protein</fullName>
    </recommendedName>
</protein>
<evidence type="ECO:0000256" key="5">
    <source>
        <dbReference type="SAM" id="MobiDB-lite"/>
    </source>
</evidence>
<dbReference type="InterPro" id="IPR000819">
    <property type="entry name" value="Peptidase_M17_C"/>
</dbReference>
<keyword evidence="8" id="KW-1185">Reference proteome</keyword>
<dbReference type="InterPro" id="IPR025602">
    <property type="entry name" value="BCP1_family"/>
</dbReference>
<reference evidence="8" key="1">
    <citation type="submission" date="2013-03" db="EMBL/GenBank/DDBJ databases">
        <title>The Genome Sequence of Anopheles minimus MINIMUS1.</title>
        <authorList>
            <consortium name="The Broad Institute Genomics Platform"/>
            <person name="Neafsey D.E."/>
            <person name="Walton C."/>
            <person name="Walker B."/>
            <person name="Young S.K."/>
            <person name="Zeng Q."/>
            <person name="Gargeya S."/>
            <person name="Fitzgerald M."/>
            <person name="Haas B."/>
            <person name="Abouelleil A."/>
            <person name="Allen A.W."/>
            <person name="Alvarado L."/>
            <person name="Arachchi H.M."/>
            <person name="Berlin A.M."/>
            <person name="Chapman S.B."/>
            <person name="Gainer-Dewar J."/>
            <person name="Goldberg J."/>
            <person name="Griggs A."/>
            <person name="Gujja S."/>
            <person name="Hansen M."/>
            <person name="Howarth C."/>
            <person name="Imamovic A."/>
            <person name="Ireland A."/>
            <person name="Larimer J."/>
            <person name="McCowan C."/>
            <person name="Murphy C."/>
            <person name="Pearson M."/>
            <person name="Poon T.W."/>
            <person name="Priest M."/>
            <person name="Roberts A."/>
            <person name="Saif S."/>
            <person name="Shea T."/>
            <person name="Sisk P."/>
            <person name="Sykes S."/>
            <person name="Wortman J."/>
            <person name="Nusbaum C."/>
            <person name="Birren B."/>
        </authorList>
    </citation>
    <scope>NUCLEOTIDE SEQUENCE [LARGE SCALE GENOMIC DNA]</scope>
    <source>
        <strain evidence="8">MINIMUS1</strain>
    </source>
</reference>
<organism evidence="7 8">
    <name type="scientific">Anopheles minimus</name>
    <dbReference type="NCBI Taxonomy" id="112268"/>
    <lineage>
        <taxon>Eukaryota</taxon>
        <taxon>Metazoa</taxon>
        <taxon>Ecdysozoa</taxon>
        <taxon>Arthropoda</taxon>
        <taxon>Hexapoda</taxon>
        <taxon>Insecta</taxon>
        <taxon>Pterygota</taxon>
        <taxon>Neoptera</taxon>
        <taxon>Endopterygota</taxon>
        <taxon>Diptera</taxon>
        <taxon>Nematocera</taxon>
        <taxon>Culicoidea</taxon>
        <taxon>Culicidae</taxon>
        <taxon>Anophelinae</taxon>
        <taxon>Anopheles</taxon>
    </lineage>
</organism>
<sequence>FSPANQHPHAFCATIVNKVNIAVILHLKSVKMTSKKLKVEADDDEQNRMDAKSGSEDSSDEENEEAYEGDEGITVDFEGRNPIDPDLDGIKQLLGQLFVKAHIDLTELAGVVVAQNYVGSVLKQAYNDADDDEEDEDTDMGDPCQVVFGVTTVINLANKQELAAVRQLKKMVFEKAEKYATELAIQQFRDALESGSKTTGLLLNERFINIPAAVCVPMCENLLSEMERARTKGMPFTFDYYLMFVKYYQQAADGDKPAEVLYSNDEEEYFIKDSCASFDYSVQKETTTALAGQWQKKDAELQPFRKVLLIEASKLPGIVTSIKNLVSSVTNKYFLPCDVVLVEDLAASLNQTDRYDTLCVIDDTGLPAELVRQINEQKQFDAGVASEVSCFRCQLGTDLVRVVYSCVGELSDFDDVRRYAEAAGCAMRRALKAGSKYPVLVLPAPTKRFSHAAFVALMGAFHELYVPLQLREDVPARSHRFRKIGVHYPADAQKRGSDLLRAVQNVEAGRFVARDIGGGDPERMAPPRVADYVQQAFKSGPVKVTVIDDPRVFERDYPLFQAVNRAAGSVERHRGRIIFLEYKPPNPARKTVVLVGKGVTYDTGGADIKAGGVMAGMSRDKCGAAAVAGFMKVVEQHKPADVHAIGVLCMVRNSVGEECYVSDEMLTSRAGVRVRVGNTDAEGRMAMADALCQMKERVLSEGLPDPHLYTIATLTGHAVLAVGNSAIVMDNGPARAVDHGLQLQRAGEVVGDPFEISVLRREDFTFHQGKCYGEDVLQANNLPSSRTPRGHQGPAAFLMLATGLDKCGLNSSHPIKYSHLDIAGSAGDVPDTPTGSPILALMQAHLV</sequence>
<dbReference type="InterPro" id="IPR011356">
    <property type="entry name" value="Leucine_aapep/pepB"/>
</dbReference>
<dbReference type="GO" id="GO:0006508">
    <property type="term" value="P:proteolysis"/>
    <property type="evidence" value="ECO:0007669"/>
    <property type="project" value="UniProtKB-KW"/>
</dbReference>
<dbReference type="Pfam" id="PF13862">
    <property type="entry name" value="BCCIP"/>
    <property type="match status" value="1"/>
</dbReference>
<keyword evidence="2" id="KW-0031">Aminopeptidase</keyword>
<dbReference type="CDD" id="cd00433">
    <property type="entry name" value="Peptidase_M17"/>
    <property type="match status" value="1"/>
</dbReference>
<name>A0A182VS77_9DIPT</name>
<evidence type="ECO:0000259" key="6">
    <source>
        <dbReference type="PROSITE" id="PS00631"/>
    </source>
</evidence>
<reference evidence="7" key="2">
    <citation type="submission" date="2020-05" db="UniProtKB">
        <authorList>
            <consortium name="EnsemblMetazoa"/>
        </authorList>
    </citation>
    <scope>IDENTIFICATION</scope>
    <source>
        <strain evidence="7">MINIMUS1</strain>
    </source>
</reference>
<dbReference type="Proteomes" id="UP000075920">
    <property type="component" value="Unassembled WGS sequence"/>
</dbReference>
<accession>A0A182VS77</accession>
<dbReference type="PROSITE" id="PS00631">
    <property type="entry name" value="CYTOSOL_AP"/>
    <property type="match status" value="1"/>
</dbReference>
<dbReference type="EnsemblMetazoa" id="AMIN000918-RA">
    <property type="protein sequence ID" value="AMIN000918-PA"/>
    <property type="gene ID" value="AMIN000918"/>
</dbReference>
<evidence type="ECO:0000256" key="2">
    <source>
        <dbReference type="ARBA" id="ARBA00022438"/>
    </source>
</evidence>
<evidence type="ECO:0000256" key="4">
    <source>
        <dbReference type="ARBA" id="ARBA00022801"/>
    </source>
</evidence>
<evidence type="ECO:0000256" key="1">
    <source>
        <dbReference type="ARBA" id="ARBA00009528"/>
    </source>
</evidence>
<dbReference type="GO" id="GO:0030145">
    <property type="term" value="F:manganese ion binding"/>
    <property type="evidence" value="ECO:0007669"/>
    <property type="project" value="InterPro"/>
</dbReference>
<dbReference type="Pfam" id="PF00883">
    <property type="entry name" value="Peptidase_M17"/>
    <property type="match status" value="1"/>
</dbReference>
<feature type="region of interest" description="Disordered" evidence="5">
    <location>
        <begin position="38"/>
        <end position="80"/>
    </location>
</feature>
<feature type="compositionally biased region" description="Basic and acidic residues" evidence="5">
    <location>
        <begin position="46"/>
        <end position="55"/>
    </location>
</feature>
<dbReference type="PANTHER" id="PTHR11963:SF48">
    <property type="entry name" value="DIPEPTIDASE B, ISOFORM A"/>
    <property type="match status" value="1"/>
</dbReference>
<dbReference type="VEuPathDB" id="VectorBase:AMIN000918"/>
<comment type="similarity">
    <text evidence="1">Belongs to the peptidase M17 family.</text>
</comment>
<dbReference type="PRINTS" id="PR00481">
    <property type="entry name" value="LAMNOPPTDASE"/>
</dbReference>
<proteinExistence type="inferred from homology"/>
<dbReference type="AlphaFoldDB" id="A0A182VS77"/>
<keyword evidence="4" id="KW-0378">Hydrolase</keyword>
<dbReference type="STRING" id="112268.A0A182VS77"/>